<dbReference type="Pfam" id="PF00072">
    <property type="entry name" value="Response_reg"/>
    <property type="match status" value="1"/>
</dbReference>
<dbReference type="SMART" id="SM00448">
    <property type="entry name" value="REC"/>
    <property type="match status" value="1"/>
</dbReference>
<evidence type="ECO:0000313" key="5">
    <source>
        <dbReference type="Proteomes" id="UP001589532"/>
    </source>
</evidence>
<dbReference type="PROSITE" id="PS50110">
    <property type="entry name" value="RESPONSE_REGULATORY"/>
    <property type="match status" value="1"/>
</dbReference>
<dbReference type="InterPro" id="IPR058245">
    <property type="entry name" value="NreC/VraR/RcsB-like_REC"/>
</dbReference>
<dbReference type="InterPro" id="IPR001789">
    <property type="entry name" value="Sig_transdc_resp-reg_receiver"/>
</dbReference>
<protein>
    <submittedName>
        <fullName evidence="4">Response regulator transcription factor</fullName>
    </submittedName>
</protein>
<reference evidence="4 5" key="1">
    <citation type="submission" date="2024-09" db="EMBL/GenBank/DDBJ databases">
        <authorList>
            <person name="Sun Q."/>
            <person name="Mori K."/>
        </authorList>
    </citation>
    <scope>NUCLEOTIDE SEQUENCE [LARGE SCALE GENOMIC DNA]</scope>
    <source>
        <strain evidence="4 5">JCM 3143</strain>
    </source>
</reference>
<dbReference type="InterPro" id="IPR011006">
    <property type="entry name" value="CheY-like_superfamily"/>
</dbReference>
<dbReference type="SUPFAM" id="SSF52172">
    <property type="entry name" value="CheY-like"/>
    <property type="match status" value="1"/>
</dbReference>
<dbReference type="PANTHER" id="PTHR44591">
    <property type="entry name" value="STRESS RESPONSE REGULATOR PROTEIN 1"/>
    <property type="match status" value="1"/>
</dbReference>
<dbReference type="Proteomes" id="UP001589532">
    <property type="component" value="Unassembled WGS sequence"/>
</dbReference>
<proteinExistence type="predicted"/>
<organism evidence="4 5">
    <name type="scientific">Nonomuraea helvata</name>
    <dbReference type="NCBI Taxonomy" id="37484"/>
    <lineage>
        <taxon>Bacteria</taxon>
        <taxon>Bacillati</taxon>
        <taxon>Actinomycetota</taxon>
        <taxon>Actinomycetes</taxon>
        <taxon>Streptosporangiales</taxon>
        <taxon>Streptosporangiaceae</taxon>
        <taxon>Nonomuraea</taxon>
    </lineage>
</organism>
<dbReference type="Gene3D" id="3.40.50.2300">
    <property type="match status" value="1"/>
</dbReference>
<evidence type="ECO:0000313" key="4">
    <source>
        <dbReference type="EMBL" id="MFB9629566.1"/>
    </source>
</evidence>
<evidence type="ECO:0000259" key="3">
    <source>
        <dbReference type="PROSITE" id="PS50110"/>
    </source>
</evidence>
<sequence>MRGEVPCCDSERVGLCCLIVDDNDHFLQAARQLLEHEGIDVVGVASTGADALARFKELRPDIALVDIDLGGESGFDVAQRLLEAQNGHRANVILISAYDESDFADLISESPAIAFLPKSELSARTIQRIIGVA</sequence>
<evidence type="ECO:0000256" key="2">
    <source>
        <dbReference type="PROSITE-ProRule" id="PRU00169"/>
    </source>
</evidence>
<dbReference type="PANTHER" id="PTHR44591:SF18">
    <property type="entry name" value="REGULATORY PROTEIN"/>
    <property type="match status" value="1"/>
</dbReference>
<feature type="modified residue" description="4-aspartylphosphate" evidence="2">
    <location>
        <position position="66"/>
    </location>
</feature>
<comment type="caution">
    <text evidence="4">The sequence shown here is derived from an EMBL/GenBank/DDBJ whole genome shotgun (WGS) entry which is preliminary data.</text>
</comment>
<dbReference type="InterPro" id="IPR050595">
    <property type="entry name" value="Bact_response_regulator"/>
</dbReference>
<keyword evidence="1 2" id="KW-0597">Phosphoprotein</keyword>
<evidence type="ECO:0000256" key="1">
    <source>
        <dbReference type="ARBA" id="ARBA00022553"/>
    </source>
</evidence>
<dbReference type="RefSeq" id="WP_344989962.1">
    <property type="nucleotide sequence ID" value="NZ_BAAAXV010000005.1"/>
</dbReference>
<dbReference type="CDD" id="cd17535">
    <property type="entry name" value="REC_NarL-like"/>
    <property type="match status" value="1"/>
</dbReference>
<accession>A0ABV5SD05</accession>
<keyword evidence="5" id="KW-1185">Reference proteome</keyword>
<feature type="domain" description="Response regulatory" evidence="3">
    <location>
        <begin position="16"/>
        <end position="133"/>
    </location>
</feature>
<gene>
    <name evidence="4" type="ORF">ACFFSA_41395</name>
</gene>
<dbReference type="EMBL" id="JBHMBW010000062">
    <property type="protein sequence ID" value="MFB9629566.1"/>
    <property type="molecule type" value="Genomic_DNA"/>
</dbReference>
<name>A0ABV5SD05_9ACTN</name>